<reference evidence="1" key="1">
    <citation type="submission" date="2021-03" db="EMBL/GenBank/DDBJ databases">
        <title>Whole genome shotgun sequence of Actinoplanes auranticolor NBRC 12245.</title>
        <authorList>
            <person name="Komaki H."/>
            <person name="Tamura T."/>
        </authorList>
    </citation>
    <scope>NUCLEOTIDE SEQUENCE</scope>
    <source>
        <strain evidence="1">NBRC 12245</strain>
    </source>
</reference>
<evidence type="ECO:0000313" key="2">
    <source>
        <dbReference type="Proteomes" id="UP000681340"/>
    </source>
</evidence>
<protein>
    <submittedName>
        <fullName evidence="1">Uncharacterized protein</fullName>
    </submittedName>
</protein>
<proteinExistence type="predicted"/>
<organism evidence="1 2">
    <name type="scientific">Actinoplanes auranticolor</name>
    <dbReference type="NCBI Taxonomy" id="47988"/>
    <lineage>
        <taxon>Bacteria</taxon>
        <taxon>Bacillati</taxon>
        <taxon>Actinomycetota</taxon>
        <taxon>Actinomycetes</taxon>
        <taxon>Micromonosporales</taxon>
        <taxon>Micromonosporaceae</taxon>
        <taxon>Actinoplanes</taxon>
    </lineage>
</organism>
<dbReference type="Proteomes" id="UP000681340">
    <property type="component" value="Unassembled WGS sequence"/>
</dbReference>
<dbReference type="EMBL" id="BOQL01000079">
    <property type="protein sequence ID" value="GIM79087.1"/>
    <property type="molecule type" value="Genomic_DNA"/>
</dbReference>
<comment type="caution">
    <text evidence="1">The sequence shown here is derived from an EMBL/GenBank/DDBJ whole genome shotgun (WGS) entry which is preliminary data.</text>
</comment>
<name>A0A919SV64_9ACTN</name>
<sequence>MPRIHAAGDVSTSDRWTIDPGLVAEIAGLLSAAHPLRIGSALRRADALLIAVRPPVRAAAILDRAIGLALASAGADRHGE</sequence>
<accession>A0A919SV64</accession>
<dbReference type="AlphaFoldDB" id="A0A919SV64"/>
<gene>
    <name evidence="1" type="ORF">Aau02nite_84040</name>
</gene>
<evidence type="ECO:0000313" key="1">
    <source>
        <dbReference type="EMBL" id="GIM79087.1"/>
    </source>
</evidence>
<keyword evidence="2" id="KW-1185">Reference proteome</keyword>